<sequence length="641" mass="70950">MNAMQEDDSHDANSNRAPGCDQGGAAGRFQPSAKLIEKMEQLAKWRIDPSLIEFPEDAGELQGGHATVSRAFLNPSNTSGKTDEPDGRSPAGQKVVAVKKLKIPADKNLERLLGLAFREAGFLVKLSHRNIVGLEGFVEDVSEGIIWLVFPWEANGNLRDFIASQDWEIPERIWLINDVARGVEYLHSQNPPICHGDLKSVNILVNSNCCALITDFGSARRVREGDPDVQREQVESEQQPAARLEATFCASTNTITLTGNEFTLRWAAPELLNDEPPTVKVDIWALGWIAYEVMTNAIPFQDVVKDSIVIKRVTQGHLPSITGDPRMSLMLKLCCLMSECWSSDPSQRPTSVDCVKSLGWMPMIAPNPGRAIVAMIPTVRSPQLLLGLGEMHRQQGDYANASKFYTEALGLFTDNGDKEGRARALERLGELHRLQGRVEEAVTVYSDALEILTDIDNKQVKTRVLRGLAYVYQTQNKYSEAASFYSDALKISTDINDSSGKAPALFGLAEVHRLRKEYNQAVPFYSDALRIYTDIGERHGRASAMWGLAEVHRLQNEYNQAIAFYSDALQIYTDIGSSRGRAFALLGLAQANRSQGRHNDAIDLYEQAAQLFEQVGHPKMVNVTLKQAADVRRLVEVGAAA</sequence>
<dbReference type="PANTHER" id="PTHR23257">
    <property type="entry name" value="SERINE-THREONINE PROTEIN KINASE"/>
    <property type="match status" value="1"/>
</dbReference>
<dbReference type="AlphaFoldDB" id="A0A0C3LGL2"/>
<name>A0A0C3LGL2_9AGAM</name>
<dbReference type="GO" id="GO:0007165">
    <property type="term" value="P:signal transduction"/>
    <property type="evidence" value="ECO:0007669"/>
    <property type="project" value="TreeGrafter"/>
</dbReference>
<evidence type="ECO:0000313" key="4">
    <source>
        <dbReference type="EMBL" id="KIO33113.1"/>
    </source>
</evidence>
<dbReference type="GO" id="GO:0005737">
    <property type="term" value="C:cytoplasm"/>
    <property type="evidence" value="ECO:0007669"/>
    <property type="project" value="TreeGrafter"/>
</dbReference>
<dbReference type="InterPro" id="IPR000719">
    <property type="entry name" value="Prot_kinase_dom"/>
</dbReference>
<dbReference type="Proteomes" id="UP000054248">
    <property type="component" value="Unassembled WGS sequence"/>
</dbReference>
<dbReference type="GO" id="GO:0005524">
    <property type="term" value="F:ATP binding"/>
    <property type="evidence" value="ECO:0007669"/>
    <property type="project" value="InterPro"/>
</dbReference>
<organism evidence="4 5">
    <name type="scientific">Tulasnella calospora MUT 4182</name>
    <dbReference type="NCBI Taxonomy" id="1051891"/>
    <lineage>
        <taxon>Eukaryota</taxon>
        <taxon>Fungi</taxon>
        <taxon>Dikarya</taxon>
        <taxon>Basidiomycota</taxon>
        <taxon>Agaricomycotina</taxon>
        <taxon>Agaricomycetes</taxon>
        <taxon>Cantharellales</taxon>
        <taxon>Tulasnellaceae</taxon>
        <taxon>Tulasnella</taxon>
    </lineage>
</organism>
<feature type="region of interest" description="Disordered" evidence="2">
    <location>
        <begin position="68"/>
        <end position="92"/>
    </location>
</feature>
<feature type="domain" description="Protein kinase" evidence="3">
    <location>
        <begin position="54"/>
        <end position="364"/>
    </location>
</feature>
<evidence type="ECO:0000313" key="5">
    <source>
        <dbReference type="Proteomes" id="UP000054248"/>
    </source>
</evidence>
<dbReference type="SUPFAM" id="SSF56112">
    <property type="entry name" value="Protein kinase-like (PK-like)"/>
    <property type="match status" value="1"/>
</dbReference>
<dbReference type="InterPro" id="IPR050167">
    <property type="entry name" value="Ser_Thr_protein_kinase"/>
</dbReference>
<dbReference type="GO" id="GO:0004672">
    <property type="term" value="F:protein kinase activity"/>
    <property type="evidence" value="ECO:0007669"/>
    <property type="project" value="InterPro"/>
</dbReference>
<dbReference type="STRING" id="1051891.A0A0C3LGL2"/>
<dbReference type="Pfam" id="PF13374">
    <property type="entry name" value="TPR_10"/>
    <property type="match status" value="1"/>
</dbReference>
<dbReference type="SUPFAM" id="SSF81901">
    <property type="entry name" value="HCP-like"/>
    <property type="match status" value="1"/>
</dbReference>
<dbReference type="InterPro" id="IPR011009">
    <property type="entry name" value="Kinase-like_dom_sf"/>
</dbReference>
<feature type="repeat" description="TPR" evidence="1">
    <location>
        <begin position="542"/>
        <end position="575"/>
    </location>
</feature>
<feature type="repeat" description="TPR" evidence="1">
    <location>
        <begin position="382"/>
        <end position="415"/>
    </location>
</feature>
<proteinExistence type="predicted"/>
<dbReference type="SMART" id="SM00220">
    <property type="entry name" value="S_TKc"/>
    <property type="match status" value="1"/>
</dbReference>
<protein>
    <recommendedName>
        <fullName evidence="3">Protein kinase domain-containing protein</fullName>
    </recommendedName>
</protein>
<feature type="region of interest" description="Disordered" evidence="2">
    <location>
        <begin position="1"/>
        <end position="31"/>
    </location>
</feature>
<dbReference type="Pfam" id="PF13424">
    <property type="entry name" value="TPR_12"/>
    <property type="match status" value="2"/>
</dbReference>
<evidence type="ECO:0000256" key="2">
    <source>
        <dbReference type="SAM" id="MobiDB-lite"/>
    </source>
</evidence>
<dbReference type="EMBL" id="KN822950">
    <property type="protein sequence ID" value="KIO33113.1"/>
    <property type="molecule type" value="Genomic_DNA"/>
</dbReference>
<dbReference type="InterPro" id="IPR011990">
    <property type="entry name" value="TPR-like_helical_dom_sf"/>
</dbReference>
<reference evidence="4 5" key="1">
    <citation type="submission" date="2014-04" db="EMBL/GenBank/DDBJ databases">
        <authorList>
            <consortium name="DOE Joint Genome Institute"/>
            <person name="Kuo A."/>
            <person name="Girlanda M."/>
            <person name="Perotto S."/>
            <person name="Kohler A."/>
            <person name="Nagy L.G."/>
            <person name="Floudas D."/>
            <person name="Copeland A."/>
            <person name="Barry K.W."/>
            <person name="Cichocki N."/>
            <person name="Veneault-Fourrey C."/>
            <person name="LaButti K."/>
            <person name="Lindquist E.A."/>
            <person name="Lipzen A."/>
            <person name="Lundell T."/>
            <person name="Morin E."/>
            <person name="Murat C."/>
            <person name="Sun H."/>
            <person name="Tunlid A."/>
            <person name="Henrissat B."/>
            <person name="Grigoriev I.V."/>
            <person name="Hibbett D.S."/>
            <person name="Martin F."/>
            <person name="Nordberg H.P."/>
            <person name="Cantor M.N."/>
            <person name="Hua S.X."/>
        </authorList>
    </citation>
    <scope>NUCLEOTIDE SEQUENCE [LARGE SCALE GENOMIC DNA]</scope>
    <source>
        <strain evidence="4 5">MUT 4182</strain>
    </source>
</reference>
<keyword evidence="5" id="KW-1185">Reference proteome</keyword>
<dbReference type="HOGENOM" id="CLU_000288_7_37_1"/>
<dbReference type="Gene3D" id="1.10.510.10">
    <property type="entry name" value="Transferase(Phosphotransferase) domain 1"/>
    <property type="match status" value="1"/>
</dbReference>
<evidence type="ECO:0000259" key="3">
    <source>
        <dbReference type="PROSITE" id="PS50011"/>
    </source>
</evidence>
<dbReference type="Pfam" id="PF00069">
    <property type="entry name" value="Pkinase"/>
    <property type="match status" value="1"/>
</dbReference>
<dbReference type="PROSITE" id="PS00108">
    <property type="entry name" value="PROTEIN_KINASE_ST"/>
    <property type="match status" value="1"/>
</dbReference>
<accession>A0A0C3LGL2</accession>
<dbReference type="PROSITE" id="PS50005">
    <property type="entry name" value="TPR"/>
    <property type="match status" value="4"/>
</dbReference>
<dbReference type="InterPro" id="IPR019734">
    <property type="entry name" value="TPR_rpt"/>
</dbReference>
<evidence type="ECO:0000256" key="1">
    <source>
        <dbReference type="PROSITE-ProRule" id="PRU00339"/>
    </source>
</evidence>
<feature type="repeat" description="TPR" evidence="1">
    <location>
        <begin position="422"/>
        <end position="455"/>
    </location>
</feature>
<dbReference type="Gene3D" id="1.25.40.10">
    <property type="entry name" value="Tetratricopeptide repeat domain"/>
    <property type="match status" value="2"/>
</dbReference>
<dbReference type="SMART" id="SM00028">
    <property type="entry name" value="TPR"/>
    <property type="match status" value="6"/>
</dbReference>
<keyword evidence="1" id="KW-0802">TPR repeat</keyword>
<reference evidence="5" key="2">
    <citation type="submission" date="2015-01" db="EMBL/GenBank/DDBJ databases">
        <title>Evolutionary Origins and Diversification of the Mycorrhizal Mutualists.</title>
        <authorList>
            <consortium name="DOE Joint Genome Institute"/>
            <consortium name="Mycorrhizal Genomics Consortium"/>
            <person name="Kohler A."/>
            <person name="Kuo A."/>
            <person name="Nagy L.G."/>
            <person name="Floudas D."/>
            <person name="Copeland A."/>
            <person name="Barry K.W."/>
            <person name="Cichocki N."/>
            <person name="Veneault-Fourrey C."/>
            <person name="LaButti K."/>
            <person name="Lindquist E.A."/>
            <person name="Lipzen A."/>
            <person name="Lundell T."/>
            <person name="Morin E."/>
            <person name="Murat C."/>
            <person name="Riley R."/>
            <person name="Ohm R."/>
            <person name="Sun H."/>
            <person name="Tunlid A."/>
            <person name="Henrissat B."/>
            <person name="Grigoriev I.V."/>
            <person name="Hibbett D.S."/>
            <person name="Martin F."/>
        </authorList>
    </citation>
    <scope>NUCLEOTIDE SEQUENCE [LARGE SCALE GENOMIC DNA]</scope>
    <source>
        <strain evidence="5">MUT 4182</strain>
    </source>
</reference>
<dbReference type="InterPro" id="IPR008271">
    <property type="entry name" value="Ser/Thr_kinase_AS"/>
</dbReference>
<gene>
    <name evidence="4" type="ORF">M407DRAFT_17978</name>
</gene>
<dbReference type="OrthoDB" id="3219560at2759"/>
<feature type="repeat" description="TPR" evidence="1">
    <location>
        <begin position="462"/>
        <end position="495"/>
    </location>
</feature>
<dbReference type="PROSITE" id="PS50011">
    <property type="entry name" value="PROTEIN_KINASE_DOM"/>
    <property type="match status" value="1"/>
</dbReference>